<keyword evidence="3" id="KW-1185">Reference proteome</keyword>
<dbReference type="InParanoid" id="B3RK20"/>
<feature type="region of interest" description="Disordered" evidence="1">
    <location>
        <begin position="182"/>
        <end position="216"/>
    </location>
</feature>
<dbReference type="EMBL" id="DS985241">
    <property type="protein sequence ID" value="EDV28558.1"/>
    <property type="molecule type" value="Genomic_DNA"/>
</dbReference>
<feature type="compositionally biased region" description="Low complexity" evidence="1">
    <location>
        <begin position="187"/>
        <end position="197"/>
    </location>
</feature>
<evidence type="ECO:0000313" key="3">
    <source>
        <dbReference type="Proteomes" id="UP000009022"/>
    </source>
</evidence>
<name>B3RK20_TRIAD</name>
<accession>B3RK20</accession>
<evidence type="ECO:0000256" key="1">
    <source>
        <dbReference type="SAM" id="MobiDB-lite"/>
    </source>
</evidence>
<feature type="compositionally biased region" description="Low complexity" evidence="1">
    <location>
        <begin position="155"/>
        <end position="168"/>
    </location>
</feature>
<dbReference type="Proteomes" id="UP000009022">
    <property type="component" value="Unassembled WGS sequence"/>
</dbReference>
<feature type="region of interest" description="Disordered" evidence="1">
    <location>
        <begin position="1"/>
        <end position="21"/>
    </location>
</feature>
<proteinExistence type="predicted"/>
<feature type="region of interest" description="Disordered" evidence="1">
    <location>
        <begin position="155"/>
        <end position="174"/>
    </location>
</feature>
<sequence length="241" mass="27860">MLTENDEQTPIGEKHGELKDDDSPITLFLQKLSSKLPQKSSVFDRVREVIDQKEPYYEPWPEDKMKMCFLIRNKKLLPGGTKDRKFFTQYLGPNFCFNQMYKSWEVTKGYDSWRDRNLEYEGDDLGLSQEHLLDFKSALRQEYLNNYNSSRLSSISVTTESESTSSTEFVPPLNEVEETTLARASTRRNNSSQAQSRAAKRSRIESSGVHQKETTSTAGFNQFDRIKAKSKKLVTVPMERV</sequence>
<organism evidence="2 3">
    <name type="scientific">Trichoplax adhaerens</name>
    <name type="common">Trichoplax reptans</name>
    <dbReference type="NCBI Taxonomy" id="10228"/>
    <lineage>
        <taxon>Eukaryota</taxon>
        <taxon>Metazoa</taxon>
        <taxon>Placozoa</taxon>
        <taxon>Uniplacotomia</taxon>
        <taxon>Trichoplacea</taxon>
        <taxon>Trichoplacidae</taxon>
        <taxon>Trichoplax</taxon>
    </lineage>
</organism>
<dbReference type="AlphaFoldDB" id="B3RK20"/>
<reference evidence="2 3" key="1">
    <citation type="journal article" date="2008" name="Nature">
        <title>The Trichoplax genome and the nature of placozoans.</title>
        <authorList>
            <person name="Srivastava M."/>
            <person name="Begovic E."/>
            <person name="Chapman J."/>
            <person name="Putnam N.H."/>
            <person name="Hellsten U."/>
            <person name="Kawashima T."/>
            <person name="Kuo A."/>
            <person name="Mitros T."/>
            <person name="Salamov A."/>
            <person name="Carpenter M.L."/>
            <person name="Signorovitch A.Y."/>
            <person name="Moreno M.A."/>
            <person name="Kamm K."/>
            <person name="Grimwood J."/>
            <person name="Schmutz J."/>
            <person name="Shapiro H."/>
            <person name="Grigoriev I.V."/>
            <person name="Buss L.W."/>
            <person name="Schierwater B."/>
            <person name="Dellaporta S.L."/>
            <person name="Rokhsar D.S."/>
        </authorList>
    </citation>
    <scope>NUCLEOTIDE SEQUENCE [LARGE SCALE GENOMIC DNA]</scope>
    <source>
        <strain evidence="2 3">Grell-BS-1999</strain>
    </source>
</reference>
<gene>
    <name evidence="2" type="ORF">TRIADDRAFT_51594</name>
</gene>
<dbReference type="HOGENOM" id="CLU_100753_0_0_1"/>
<protein>
    <submittedName>
        <fullName evidence="2">Uncharacterized protein</fullName>
    </submittedName>
</protein>
<feature type="compositionally biased region" description="Basic and acidic residues" evidence="1">
    <location>
        <begin position="12"/>
        <end position="21"/>
    </location>
</feature>
<dbReference type="GeneID" id="6749776"/>
<evidence type="ECO:0000313" key="2">
    <source>
        <dbReference type="EMBL" id="EDV28558.1"/>
    </source>
</evidence>
<dbReference type="KEGG" id="tad:TRIADDRAFT_51594"/>
<dbReference type="CTD" id="6749776"/>
<dbReference type="RefSeq" id="XP_002107760.1">
    <property type="nucleotide sequence ID" value="XM_002107724.1"/>
</dbReference>